<proteinExistence type="predicted"/>
<dbReference type="SUPFAM" id="SSF54373">
    <property type="entry name" value="FAD-linked reductases, C-terminal domain"/>
    <property type="match status" value="1"/>
</dbReference>
<accession>A0ABW6DE41</accession>
<dbReference type="PRINTS" id="PR00420">
    <property type="entry name" value="RNGMNOXGNASE"/>
</dbReference>
<name>A0ABW6DE41_9BACT</name>
<dbReference type="EMBL" id="JBBKXZ010000004">
    <property type="protein sequence ID" value="MFD3395152.1"/>
    <property type="molecule type" value="Genomic_DNA"/>
</dbReference>
<dbReference type="RefSeq" id="WP_377984026.1">
    <property type="nucleotide sequence ID" value="NZ_JBBKXZ010000004.1"/>
</dbReference>
<gene>
    <name evidence="4" type="ORF">U0R10_11030</name>
</gene>
<comment type="caution">
    <text evidence="4">The sequence shown here is derived from an EMBL/GenBank/DDBJ whole genome shotgun (WGS) entry which is preliminary data.</text>
</comment>
<dbReference type="Proteomes" id="UP001598138">
    <property type="component" value="Unassembled WGS sequence"/>
</dbReference>
<sequence>MKITIAGGGIGGLVTALRLHQAGFQVKVFESVKDVSPLGVGINLLPHAIRVLTNIGLQEKIQSIAVETKELIYANQQGQLFWSEPRGRYAGYKWPQFSIHRGKFQMLLWQEAIRVLGSENVCSNCHLSYFEELDGQVIARFTDKDSGAVVAEETSDLLIGADGINSFVRKTLYPEEGPVVFSGNILYRGTAMMPAYLTGSTMAMIGSMRQKMVIYPIGNGVDADGNQHINWVANVKEAAGASMTVRDWNRQVGKEKLVDLYKNWQFDWINVPDMIAQTHGGIFEFPMSDRDPLPRWSFGRVTLLGDAAHPMYPIGSNGASQAILDADALALALLNEVDPIKALEVYDAERVPATAKVVLQNRQKGPDFIMDLMEERFPNGFAEGEIPHEELAEIMAHYKQVAGFDIQTLNAKD</sequence>
<dbReference type="Gene3D" id="3.30.9.30">
    <property type="match status" value="1"/>
</dbReference>
<dbReference type="SUPFAM" id="SSF51905">
    <property type="entry name" value="FAD/NAD(P)-binding domain"/>
    <property type="match status" value="1"/>
</dbReference>
<keyword evidence="1" id="KW-0560">Oxidoreductase</keyword>
<dbReference type="Gene3D" id="3.50.50.60">
    <property type="entry name" value="FAD/NAD(P)-binding domain"/>
    <property type="match status" value="1"/>
</dbReference>
<dbReference type="InterPro" id="IPR036188">
    <property type="entry name" value="FAD/NAD-bd_sf"/>
</dbReference>
<keyword evidence="5" id="KW-1185">Reference proteome</keyword>
<dbReference type="Pfam" id="PF01494">
    <property type="entry name" value="FAD_binding_3"/>
    <property type="match status" value="1"/>
</dbReference>
<evidence type="ECO:0000313" key="5">
    <source>
        <dbReference type="Proteomes" id="UP001598138"/>
    </source>
</evidence>
<protein>
    <submittedName>
        <fullName evidence="4">Flavin-dependent oxidoreductase</fullName>
    </submittedName>
</protein>
<organism evidence="4 5">
    <name type="scientific">Aquirufa avitistagni</name>
    <dbReference type="NCBI Taxonomy" id="3104728"/>
    <lineage>
        <taxon>Bacteria</taxon>
        <taxon>Pseudomonadati</taxon>
        <taxon>Bacteroidota</taxon>
        <taxon>Cytophagia</taxon>
        <taxon>Cytophagales</taxon>
        <taxon>Flectobacillaceae</taxon>
        <taxon>Aquirufa</taxon>
    </lineage>
</organism>
<dbReference type="NCBIfam" id="NF005720">
    <property type="entry name" value="PRK07538.1"/>
    <property type="match status" value="1"/>
</dbReference>
<reference evidence="4 5" key="1">
    <citation type="submission" date="2024-03" db="EMBL/GenBank/DDBJ databases">
        <title>Aquirufa genome sequencing.</title>
        <authorList>
            <person name="Pitt A."/>
            <person name="Hahn M.W."/>
        </authorList>
    </citation>
    <scope>NUCLEOTIDE SEQUENCE [LARGE SCALE GENOMIC DNA]</scope>
    <source>
        <strain evidence="4 5">OSTEICH-129V</strain>
    </source>
</reference>
<dbReference type="PANTHER" id="PTHR13789">
    <property type="entry name" value="MONOOXYGENASE"/>
    <property type="match status" value="1"/>
</dbReference>
<dbReference type="InterPro" id="IPR050493">
    <property type="entry name" value="FAD-dep_Monooxygenase_BioMet"/>
</dbReference>
<evidence type="ECO:0000313" key="4">
    <source>
        <dbReference type="EMBL" id="MFD3395152.1"/>
    </source>
</evidence>
<evidence type="ECO:0000256" key="1">
    <source>
        <dbReference type="ARBA" id="ARBA00023002"/>
    </source>
</evidence>
<evidence type="ECO:0000256" key="2">
    <source>
        <dbReference type="ARBA" id="ARBA00023033"/>
    </source>
</evidence>
<dbReference type="PANTHER" id="PTHR13789:SF268">
    <property type="entry name" value="5-METHYLPHENAZINE-1-CARBOXYLATE 1-MONOOXYGENASE"/>
    <property type="match status" value="1"/>
</dbReference>
<feature type="domain" description="FAD-binding" evidence="3">
    <location>
        <begin position="2"/>
        <end position="358"/>
    </location>
</feature>
<evidence type="ECO:0000259" key="3">
    <source>
        <dbReference type="Pfam" id="PF01494"/>
    </source>
</evidence>
<keyword evidence="2" id="KW-0503">Monooxygenase</keyword>
<dbReference type="InterPro" id="IPR002938">
    <property type="entry name" value="FAD-bd"/>
</dbReference>